<dbReference type="SUPFAM" id="SSF57802">
    <property type="entry name" value="Rubredoxin-like"/>
    <property type="match status" value="1"/>
</dbReference>
<dbReference type="PANTHER" id="PTHR33746">
    <property type="entry name" value="RUBRERYTHRIN"/>
    <property type="match status" value="1"/>
</dbReference>
<dbReference type="RefSeq" id="WP_011940927.1">
    <property type="nucleotide sequence ID" value="NC_009483.1"/>
</dbReference>
<dbReference type="InterPro" id="IPR052753">
    <property type="entry name" value="Rbr2/Nigerythrin"/>
</dbReference>
<name>A5G928_GEOUR</name>
<dbReference type="PROSITE" id="PS50905">
    <property type="entry name" value="FERRITIN_LIKE"/>
    <property type="match status" value="1"/>
</dbReference>
<sequence>MSNGPKSEKDLKEAFAGESQANRKYLAFAKQADKDGFPQVARLFRAAAEAETIHAHNHLRALGGIKETRENLVEAIAGETHEFKSMYPQMIADAELEGATEARRSFTFANAVEKVHADLYQKALDSLGVAAEEFDYFICPICGHTVEREAPEKCEVCGAVGSVFFRAK</sequence>
<proteinExistence type="predicted"/>
<dbReference type="KEGG" id="gur:Gura_4153"/>
<evidence type="ECO:0000313" key="4">
    <source>
        <dbReference type="EMBL" id="ABQ28296.1"/>
    </source>
</evidence>
<feature type="domain" description="Ferritin-like diiron" evidence="3">
    <location>
        <begin position="1"/>
        <end position="131"/>
    </location>
</feature>
<evidence type="ECO:0000259" key="3">
    <source>
        <dbReference type="PROSITE" id="PS50905"/>
    </source>
</evidence>
<dbReference type="GO" id="GO:0016491">
    <property type="term" value="F:oxidoreductase activity"/>
    <property type="evidence" value="ECO:0007669"/>
    <property type="project" value="InterPro"/>
</dbReference>
<dbReference type="SUPFAM" id="SSF47240">
    <property type="entry name" value="Ferritin-like"/>
    <property type="match status" value="1"/>
</dbReference>
<dbReference type="PANTHER" id="PTHR33746:SF4">
    <property type="entry name" value="RUBRERYTHRIN"/>
    <property type="match status" value="1"/>
</dbReference>
<keyword evidence="2" id="KW-0249">Electron transport</keyword>
<evidence type="ECO:0000256" key="1">
    <source>
        <dbReference type="ARBA" id="ARBA00022448"/>
    </source>
</evidence>
<dbReference type="GO" id="GO:0046872">
    <property type="term" value="F:metal ion binding"/>
    <property type="evidence" value="ECO:0007669"/>
    <property type="project" value="InterPro"/>
</dbReference>
<keyword evidence="5" id="KW-1185">Reference proteome</keyword>
<dbReference type="Pfam" id="PF02915">
    <property type="entry name" value="Rubrerythrin"/>
    <property type="match status" value="1"/>
</dbReference>
<dbReference type="InterPro" id="IPR048574">
    <property type="entry name" value="RUBY_RBDX"/>
</dbReference>
<dbReference type="EMBL" id="CP000698">
    <property type="protein sequence ID" value="ABQ28296.1"/>
    <property type="molecule type" value="Genomic_DNA"/>
</dbReference>
<dbReference type="AlphaFoldDB" id="A5G928"/>
<dbReference type="STRING" id="351605.Gura_4153"/>
<dbReference type="InterPro" id="IPR009078">
    <property type="entry name" value="Ferritin-like_SF"/>
</dbReference>
<reference evidence="4 5" key="1">
    <citation type="submission" date="2007-05" db="EMBL/GenBank/DDBJ databases">
        <title>Complete sequence of Geobacter uraniireducens Rf4.</title>
        <authorList>
            <consortium name="US DOE Joint Genome Institute"/>
            <person name="Copeland A."/>
            <person name="Lucas S."/>
            <person name="Lapidus A."/>
            <person name="Barry K."/>
            <person name="Detter J.C."/>
            <person name="Glavina del Rio T."/>
            <person name="Hammon N."/>
            <person name="Israni S."/>
            <person name="Dalin E."/>
            <person name="Tice H."/>
            <person name="Pitluck S."/>
            <person name="Chertkov O."/>
            <person name="Brettin T."/>
            <person name="Bruce D."/>
            <person name="Han C."/>
            <person name="Schmutz J."/>
            <person name="Larimer F."/>
            <person name="Land M."/>
            <person name="Hauser L."/>
            <person name="Kyrpides N."/>
            <person name="Mikhailova N."/>
            <person name="Shelobolina E."/>
            <person name="Aklujkar M."/>
            <person name="Lovley D."/>
            <person name="Richardson P."/>
        </authorList>
    </citation>
    <scope>NUCLEOTIDE SEQUENCE [LARGE SCALE GENOMIC DNA]</scope>
    <source>
        <strain evidence="4 5">Rf4</strain>
    </source>
</reference>
<accession>A5G928</accession>
<dbReference type="InterPro" id="IPR009040">
    <property type="entry name" value="Ferritin-like_diiron"/>
</dbReference>
<gene>
    <name evidence="4" type="ordered locus">Gura_4153</name>
</gene>
<dbReference type="InterPro" id="IPR003251">
    <property type="entry name" value="Rr_diiron-bd_dom"/>
</dbReference>
<dbReference type="Pfam" id="PF21349">
    <property type="entry name" value="RUBY_RBDX"/>
    <property type="match status" value="1"/>
</dbReference>
<dbReference type="InterPro" id="IPR012347">
    <property type="entry name" value="Ferritin-like"/>
</dbReference>
<dbReference type="OrthoDB" id="9799749at2"/>
<dbReference type="CDD" id="cd01041">
    <property type="entry name" value="Rubrerythrin"/>
    <property type="match status" value="1"/>
</dbReference>
<evidence type="ECO:0000256" key="2">
    <source>
        <dbReference type="ARBA" id="ARBA00022982"/>
    </source>
</evidence>
<protein>
    <submittedName>
        <fullName evidence="4">Rubrerythrin</fullName>
    </submittedName>
</protein>
<organism evidence="4 5">
    <name type="scientific">Geotalea uraniireducens (strain Rf4)</name>
    <name type="common">Geobacter uraniireducens</name>
    <dbReference type="NCBI Taxonomy" id="351605"/>
    <lineage>
        <taxon>Bacteria</taxon>
        <taxon>Pseudomonadati</taxon>
        <taxon>Thermodesulfobacteriota</taxon>
        <taxon>Desulfuromonadia</taxon>
        <taxon>Geobacterales</taxon>
        <taxon>Geobacteraceae</taxon>
        <taxon>Geotalea</taxon>
    </lineage>
</organism>
<dbReference type="Gene3D" id="1.20.1260.10">
    <property type="match status" value="1"/>
</dbReference>
<dbReference type="Proteomes" id="UP000006695">
    <property type="component" value="Chromosome"/>
</dbReference>
<keyword evidence="1" id="KW-0813">Transport</keyword>
<dbReference type="HOGENOM" id="CLU_095256_1_0_7"/>
<evidence type="ECO:0000313" key="5">
    <source>
        <dbReference type="Proteomes" id="UP000006695"/>
    </source>
</evidence>
<dbReference type="Gene3D" id="2.20.28.10">
    <property type="match status" value="1"/>
</dbReference>